<dbReference type="PROSITE" id="PS51007">
    <property type="entry name" value="CYTC"/>
    <property type="match status" value="1"/>
</dbReference>
<dbReference type="Proteomes" id="UP001365846">
    <property type="component" value="Unassembled WGS sequence"/>
</dbReference>
<keyword evidence="1" id="KW-0813">Transport</keyword>
<dbReference type="Pfam" id="PF00034">
    <property type="entry name" value="Cytochrom_C"/>
    <property type="match status" value="1"/>
</dbReference>
<feature type="domain" description="Cytochrome c" evidence="8">
    <location>
        <begin position="26"/>
        <end position="220"/>
    </location>
</feature>
<protein>
    <submittedName>
        <fullName evidence="9">C-type cytochrome</fullName>
    </submittedName>
</protein>
<sequence>MRTPPASSPSCDSDTPSRGRTQRPGGAGSAGAPGFTALVLGAWMVFAGVPVRAQQPAVPAKAAACAACHGADGQPIMPVYPIIAGQTSRYIYLQLRDFQEGRRTNEVMLHTAMSRDDMHELASYFSAQKPPRQKFVPNADKAKLGKLKAEETLCTMCHLGGFAGQNEIPRVAGQNYDYIVKQLGDFKARRRTNDAGNMTSVANTLNAQDIENLAHFLTGL</sequence>
<evidence type="ECO:0000313" key="10">
    <source>
        <dbReference type="Proteomes" id="UP001365846"/>
    </source>
</evidence>
<evidence type="ECO:0000256" key="2">
    <source>
        <dbReference type="ARBA" id="ARBA00022617"/>
    </source>
</evidence>
<comment type="caution">
    <text evidence="9">The sequence shown here is derived from an EMBL/GenBank/DDBJ whole genome shotgun (WGS) entry which is preliminary data.</text>
</comment>
<keyword evidence="5 6" id="KW-0408">Iron</keyword>
<dbReference type="PANTHER" id="PTHR33751">
    <property type="entry name" value="CBB3-TYPE CYTOCHROME C OXIDASE SUBUNIT FIXP"/>
    <property type="match status" value="1"/>
</dbReference>
<proteinExistence type="predicted"/>
<dbReference type="InterPro" id="IPR050597">
    <property type="entry name" value="Cytochrome_c_Oxidase_Subunit"/>
</dbReference>
<evidence type="ECO:0000256" key="1">
    <source>
        <dbReference type="ARBA" id="ARBA00022448"/>
    </source>
</evidence>
<accession>A0ABU8V932</accession>
<reference evidence="9 10" key="1">
    <citation type="submission" date="2024-03" db="EMBL/GenBank/DDBJ databases">
        <title>Novel species of the genus Variovorax.</title>
        <authorList>
            <person name="Liu Q."/>
            <person name="Xin Y.-H."/>
        </authorList>
    </citation>
    <scope>NUCLEOTIDE SEQUENCE [LARGE SCALE GENOMIC DNA]</scope>
    <source>
        <strain evidence="9 10">KACC 18899</strain>
    </source>
</reference>
<gene>
    <name evidence="9" type="ORF">WKW77_03790</name>
</gene>
<evidence type="ECO:0000256" key="4">
    <source>
        <dbReference type="ARBA" id="ARBA00022982"/>
    </source>
</evidence>
<dbReference type="InterPro" id="IPR009056">
    <property type="entry name" value="Cyt_c-like_dom"/>
</dbReference>
<name>A0ABU8V932_9BURK</name>
<feature type="region of interest" description="Disordered" evidence="7">
    <location>
        <begin position="1"/>
        <end position="30"/>
    </location>
</feature>
<keyword evidence="2 6" id="KW-0349">Heme</keyword>
<organism evidence="9 10">
    <name type="scientific">Variovorax ureilyticus</name>
    <dbReference type="NCBI Taxonomy" id="1836198"/>
    <lineage>
        <taxon>Bacteria</taxon>
        <taxon>Pseudomonadati</taxon>
        <taxon>Pseudomonadota</taxon>
        <taxon>Betaproteobacteria</taxon>
        <taxon>Burkholderiales</taxon>
        <taxon>Comamonadaceae</taxon>
        <taxon>Variovorax</taxon>
    </lineage>
</organism>
<dbReference type="InterPro" id="IPR036909">
    <property type="entry name" value="Cyt_c-like_dom_sf"/>
</dbReference>
<evidence type="ECO:0000256" key="7">
    <source>
        <dbReference type="SAM" id="MobiDB-lite"/>
    </source>
</evidence>
<keyword evidence="3 6" id="KW-0479">Metal-binding</keyword>
<dbReference type="Gene3D" id="1.10.760.10">
    <property type="entry name" value="Cytochrome c-like domain"/>
    <property type="match status" value="2"/>
</dbReference>
<dbReference type="EMBL" id="JBBKZU010000001">
    <property type="protein sequence ID" value="MEJ8810173.1"/>
    <property type="molecule type" value="Genomic_DNA"/>
</dbReference>
<keyword evidence="10" id="KW-1185">Reference proteome</keyword>
<keyword evidence="4" id="KW-0249">Electron transport</keyword>
<feature type="compositionally biased region" description="Polar residues" evidence="7">
    <location>
        <begin position="8"/>
        <end position="19"/>
    </location>
</feature>
<evidence type="ECO:0000256" key="5">
    <source>
        <dbReference type="ARBA" id="ARBA00023004"/>
    </source>
</evidence>
<evidence type="ECO:0000256" key="6">
    <source>
        <dbReference type="PROSITE-ProRule" id="PRU00433"/>
    </source>
</evidence>
<evidence type="ECO:0000313" key="9">
    <source>
        <dbReference type="EMBL" id="MEJ8810173.1"/>
    </source>
</evidence>
<dbReference type="SUPFAM" id="SSF46626">
    <property type="entry name" value="Cytochrome c"/>
    <property type="match status" value="2"/>
</dbReference>
<dbReference type="RefSeq" id="WP_340355471.1">
    <property type="nucleotide sequence ID" value="NZ_JBBKZU010000001.1"/>
</dbReference>
<dbReference type="PANTHER" id="PTHR33751:SF9">
    <property type="entry name" value="CYTOCHROME C4"/>
    <property type="match status" value="1"/>
</dbReference>
<evidence type="ECO:0000259" key="8">
    <source>
        <dbReference type="PROSITE" id="PS51007"/>
    </source>
</evidence>
<evidence type="ECO:0000256" key="3">
    <source>
        <dbReference type="ARBA" id="ARBA00022723"/>
    </source>
</evidence>